<gene>
    <name evidence="2" type="ORF">MNOR_LOCUS31846</name>
</gene>
<dbReference type="Proteomes" id="UP001497623">
    <property type="component" value="Unassembled WGS sequence"/>
</dbReference>
<dbReference type="GO" id="GO:0042393">
    <property type="term" value="F:histone binding"/>
    <property type="evidence" value="ECO:0007669"/>
    <property type="project" value="TreeGrafter"/>
</dbReference>
<dbReference type="GO" id="GO:0006355">
    <property type="term" value="P:regulation of DNA-templated transcription"/>
    <property type="evidence" value="ECO:0007669"/>
    <property type="project" value="InterPro"/>
</dbReference>
<evidence type="ECO:0000313" key="2">
    <source>
        <dbReference type="EMBL" id="CAL4157261.1"/>
    </source>
</evidence>
<dbReference type="InterPro" id="IPR026741">
    <property type="entry name" value="SNO"/>
</dbReference>
<evidence type="ECO:0000259" key="1">
    <source>
        <dbReference type="Pfam" id="PF13872"/>
    </source>
</evidence>
<feature type="non-terminal residue" evidence="2">
    <location>
        <position position="1"/>
    </location>
</feature>
<dbReference type="GO" id="GO:0031490">
    <property type="term" value="F:chromatin DNA binding"/>
    <property type="evidence" value="ECO:0007669"/>
    <property type="project" value="TreeGrafter"/>
</dbReference>
<comment type="caution">
    <text evidence="2">The sequence shown here is derived from an EMBL/GenBank/DDBJ whole genome shotgun (WGS) entry which is preliminary data.</text>
</comment>
<dbReference type="PANTHER" id="PTHR12706">
    <property type="entry name" value="STRAWBERRY NOTCH-RELATED"/>
    <property type="match status" value="1"/>
</dbReference>
<keyword evidence="3" id="KW-1185">Reference proteome</keyword>
<dbReference type="AlphaFoldDB" id="A0AAV2S3I1"/>
<name>A0AAV2S3I1_MEGNR</name>
<sequence>DIGASEPKDMAYMVRLGLWGDGAVFQQFGDFFQAVDKRGVGAMEIVAMDMKLRGMYIARQLSFNGVSFRIQEVPLTPAYKESYNAAVKTWVSAMHMFQQAAQLIKGTDKRKSTSMWRQFWAAHQRFFKYLCIGSKVDHVVKLSRKSVVEGKCVVIGLQSTGEARMAEQYEADAEVFEFASSAKGVLENLVEKHFPGPNISKEEREKLVYGGKKMKENLP</sequence>
<accession>A0AAV2S3I1</accession>
<dbReference type="PANTHER" id="PTHR12706:SF30">
    <property type="entry name" value="PROTEIN STRAWBERRY NOTCH-RELATED"/>
    <property type="match status" value="1"/>
</dbReference>
<feature type="domain" description="Strawberry notch AAA" evidence="1">
    <location>
        <begin position="3"/>
        <end position="85"/>
    </location>
</feature>
<evidence type="ECO:0000313" key="3">
    <source>
        <dbReference type="Proteomes" id="UP001497623"/>
    </source>
</evidence>
<organism evidence="2 3">
    <name type="scientific">Meganyctiphanes norvegica</name>
    <name type="common">Northern krill</name>
    <name type="synonym">Thysanopoda norvegica</name>
    <dbReference type="NCBI Taxonomy" id="48144"/>
    <lineage>
        <taxon>Eukaryota</taxon>
        <taxon>Metazoa</taxon>
        <taxon>Ecdysozoa</taxon>
        <taxon>Arthropoda</taxon>
        <taxon>Crustacea</taxon>
        <taxon>Multicrustacea</taxon>
        <taxon>Malacostraca</taxon>
        <taxon>Eumalacostraca</taxon>
        <taxon>Eucarida</taxon>
        <taxon>Euphausiacea</taxon>
        <taxon>Euphausiidae</taxon>
        <taxon>Meganyctiphanes</taxon>
    </lineage>
</organism>
<dbReference type="InterPro" id="IPR039187">
    <property type="entry name" value="SNO_AAA"/>
</dbReference>
<protein>
    <recommendedName>
        <fullName evidence="1">Strawberry notch AAA domain-containing protein</fullName>
    </recommendedName>
</protein>
<dbReference type="EMBL" id="CAXKWB010041968">
    <property type="protein sequence ID" value="CAL4157261.1"/>
    <property type="molecule type" value="Genomic_DNA"/>
</dbReference>
<proteinExistence type="predicted"/>
<dbReference type="GO" id="GO:0005634">
    <property type="term" value="C:nucleus"/>
    <property type="evidence" value="ECO:0007669"/>
    <property type="project" value="TreeGrafter"/>
</dbReference>
<dbReference type="Pfam" id="PF13872">
    <property type="entry name" value="AAA_34"/>
    <property type="match status" value="1"/>
</dbReference>
<reference evidence="2 3" key="1">
    <citation type="submission" date="2024-05" db="EMBL/GenBank/DDBJ databases">
        <authorList>
            <person name="Wallberg A."/>
        </authorList>
    </citation>
    <scope>NUCLEOTIDE SEQUENCE [LARGE SCALE GENOMIC DNA]</scope>
</reference>